<dbReference type="InterPro" id="IPR001245">
    <property type="entry name" value="Ser-Thr/Tyr_kinase_cat_dom"/>
</dbReference>
<feature type="region of interest" description="Disordered" evidence="7">
    <location>
        <begin position="446"/>
        <end position="507"/>
    </location>
</feature>
<dbReference type="Proteomes" id="UP001445335">
    <property type="component" value="Unassembled WGS sequence"/>
</dbReference>
<feature type="compositionally biased region" description="Low complexity" evidence="7">
    <location>
        <begin position="1382"/>
        <end position="1397"/>
    </location>
</feature>
<dbReference type="Pfam" id="PF07714">
    <property type="entry name" value="PK_Tyr_Ser-Thr"/>
    <property type="match status" value="4"/>
</dbReference>
<dbReference type="PROSITE" id="PS00108">
    <property type="entry name" value="PROTEIN_KINASE_ST"/>
    <property type="match status" value="2"/>
</dbReference>
<dbReference type="Pfam" id="PF12849">
    <property type="entry name" value="PBP_like_2"/>
    <property type="match status" value="2"/>
</dbReference>
<keyword evidence="9" id="KW-0732">Signal</keyword>
<accession>A0AAW1S9I6</accession>
<evidence type="ECO:0000256" key="2">
    <source>
        <dbReference type="ARBA" id="ARBA00022679"/>
    </source>
</evidence>
<dbReference type="SUPFAM" id="SSF56112">
    <property type="entry name" value="Protein kinase-like (PK-like)"/>
    <property type="match status" value="2"/>
</dbReference>
<protein>
    <recommendedName>
        <fullName evidence="10">Protein kinase domain-containing protein</fullName>
    </recommendedName>
</protein>
<dbReference type="InterPro" id="IPR017441">
    <property type="entry name" value="Protein_kinase_ATP_BS"/>
</dbReference>
<evidence type="ECO:0000256" key="3">
    <source>
        <dbReference type="ARBA" id="ARBA00022741"/>
    </source>
</evidence>
<keyword evidence="8" id="KW-1133">Transmembrane helix</keyword>
<dbReference type="GO" id="GO:0005524">
    <property type="term" value="F:ATP binding"/>
    <property type="evidence" value="ECO:0007669"/>
    <property type="project" value="UniProtKB-UniRule"/>
</dbReference>
<evidence type="ECO:0000256" key="6">
    <source>
        <dbReference type="PROSITE-ProRule" id="PRU10141"/>
    </source>
</evidence>
<feature type="transmembrane region" description="Helical" evidence="8">
    <location>
        <begin position="412"/>
        <end position="436"/>
    </location>
</feature>
<dbReference type="InterPro" id="IPR024370">
    <property type="entry name" value="PBP_domain"/>
</dbReference>
<feature type="region of interest" description="Disordered" evidence="7">
    <location>
        <begin position="602"/>
        <end position="637"/>
    </location>
</feature>
<dbReference type="GO" id="GO:0004674">
    <property type="term" value="F:protein serine/threonine kinase activity"/>
    <property type="evidence" value="ECO:0007669"/>
    <property type="project" value="UniProtKB-KW"/>
</dbReference>
<keyword evidence="3 6" id="KW-0547">Nucleotide-binding</keyword>
<keyword evidence="1" id="KW-0723">Serine/threonine-protein kinase</keyword>
<evidence type="ECO:0000256" key="4">
    <source>
        <dbReference type="ARBA" id="ARBA00022777"/>
    </source>
</evidence>
<dbReference type="InterPro" id="IPR051681">
    <property type="entry name" value="Ser/Thr_Kinases-Pseudokinases"/>
</dbReference>
<dbReference type="InterPro" id="IPR008271">
    <property type="entry name" value="Ser/Thr_kinase_AS"/>
</dbReference>
<evidence type="ECO:0000256" key="7">
    <source>
        <dbReference type="SAM" id="MobiDB-lite"/>
    </source>
</evidence>
<proteinExistence type="predicted"/>
<dbReference type="PROSITE" id="PS50011">
    <property type="entry name" value="PROTEIN_KINASE_DOM"/>
    <property type="match status" value="2"/>
</dbReference>
<keyword evidence="12" id="KW-1185">Reference proteome</keyword>
<feature type="binding site" evidence="6">
    <location>
        <position position="562"/>
    </location>
    <ligand>
        <name>ATP</name>
        <dbReference type="ChEBI" id="CHEBI:30616"/>
    </ligand>
</feature>
<keyword evidence="4" id="KW-0418">Kinase</keyword>
<keyword evidence="2" id="KW-0808">Transferase</keyword>
<keyword evidence="5 6" id="KW-0067">ATP-binding</keyword>
<dbReference type="CDD" id="cd13565">
    <property type="entry name" value="PBP2_PstS"/>
    <property type="match status" value="2"/>
</dbReference>
<dbReference type="Gene3D" id="3.30.200.20">
    <property type="entry name" value="Phosphorylase Kinase, domain 1"/>
    <property type="match status" value="2"/>
</dbReference>
<dbReference type="Gene3D" id="1.10.510.10">
    <property type="entry name" value="Transferase(Phosphotransferase) domain 1"/>
    <property type="match status" value="2"/>
</dbReference>
<dbReference type="EMBL" id="JALJOU010000007">
    <property type="protein sequence ID" value="KAK9842451.1"/>
    <property type="molecule type" value="Genomic_DNA"/>
</dbReference>
<evidence type="ECO:0000313" key="11">
    <source>
        <dbReference type="EMBL" id="KAK9842451.1"/>
    </source>
</evidence>
<evidence type="ECO:0000256" key="9">
    <source>
        <dbReference type="SAM" id="SignalP"/>
    </source>
</evidence>
<feature type="region of interest" description="Disordered" evidence="7">
    <location>
        <begin position="1365"/>
        <end position="1403"/>
    </location>
</feature>
<feature type="compositionally biased region" description="Basic and acidic residues" evidence="7">
    <location>
        <begin position="446"/>
        <end position="457"/>
    </location>
</feature>
<feature type="binding site" evidence="6">
    <location>
        <position position="1321"/>
    </location>
    <ligand>
        <name>ATP</name>
        <dbReference type="ChEBI" id="CHEBI:30616"/>
    </ligand>
</feature>
<dbReference type="SMART" id="SM00220">
    <property type="entry name" value="S_TKc"/>
    <property type="match status" value="2"/>
</dbReference>
<evidence type="ECO:0000256" key="1">
    <source>
        <dbReference type="ARBA" id="ARBA00022527"/>
    </source>
</evidence>
<evidence type="ECO:0000256" key="8">
    <source>
        <dbReference type="SAM" id="Phobius"/>
    </source>
</evidence>
<feature type="compositionally biased region" description="Basic and acidic residues" evidence="7">
    <location>
        <begin position="492"/>
        <end position="501"/>
    </location>
</feature>
<dbReference type="PANTHER" id="PTHR44329">
    <property type="entry name" value="SERINE/THREONINE-PROTEIN KINASE TNNI3K-RELATED"/>
    <property type="match status" value="1"/>
</dbReference>
<dbReference type="InterPro" id="IPR011009">
    <property type="entry name" value="Kinase-like_dom_sf"/>
</dbReference>
<dbReference type="PROSITE" id="PS00107">
    <property type="entry name" value="PROTEIN_KINASE_ATP"/>
    <property type="match status" value="2"/>
</dbReference>
<reference evidence="11 12" key="1">
    <citation type="journal article" date="2024" name="Nat. Commun.">
        <title>Phylogenomics reveals the evolutionary origins of lichenization in chlorophyte algae.</title>
        <authorList>
            <person name="Puginier C."/>
            <person name="Libourel C."/>
            <person name="Otte J."/>
            <person name="Skaloud P."/>
            <person name="Haon M."/>
            <person name="Grisel S."/>
            <person name="Petersen M."/>
            <person name="Berrin J.G."/>
            <person name="Delaux P.M."/>
            <person name="Dal Grande F."/>
            <person name="Keller J."/>
        </authorList>
    </citation>
    <scope>NUCLEOTIDE SEQUENCE [LARGE SCALE GENOMIC DNA]</scope>
    <source>
        <strain evidence="11 12">SAG 245.80</strain>
    </source>
</reference>
<dbReference type="Gene3D" id="3.40.190.10">
    <property type="entry name" value="Periplasmic binding protein-like II"/>
    <property type="match status" value="4"/>
</dbReference>
<dbReference type="PANTHER" id="PTHR44329:SF214">
    <property type="entry name" value="PROTEIN KINASE DOMAIN-CONTAINING PROTEIN"/>
    <property type="match status" value="1"/>
</dbReference>
<keyword evidence="8" id="KW-0812">Transmembrane</keyword>
<comment type="caution">
    <text evidence="11">The sequence shown here is derived from an EMBL/GenBank/DDBJ whole genome shotgun (WGS) entry which is preliminary data.</text>
</comment>
<feature type="domain" description="Protein kinase" evidence="10">
    <location>
        <begin position="1294"/>
        <end position="1607"/>
    </location>
</feature>
<gene>
    <name evidence="11" type="ORF">WJX81_000763</name>
</gene>
<dbReference type="InterPro" id="IPR000719">
    <property type="entry name" value="Prot_kinase_dom"/>
</dbReference>
<evidence type="ECO:0000313" key="12">
    <source>
        <dbReference type="Proteomes" id="UP001445335"/>
    </source>
</evidence>
<sequence length="1620" mass="170936">MVDVHKQQASAWKLASLRFPLLLCLIFAGGHLHGAAAQQRAVATAPAPAVAAPLPATAAPLPAAASSPAGDVLAVRGSGSTAVLSLMNMVLASFNKAEPQAAVTYDAVGSMQGIQSLTVHAYDFAVSDVPLNPSQYLAISRPFLQIPFAVSGVAVTTSLPGATDGSLKLNADTLAKIYMCMVTRWDDPAIVALNPHTSLPAHAILPVGRIEGSGTTSLFSSYLTFSGAWNLGNRTLVAFPSCVNRVKGTPGMITAVQSTPFAIGYAEVGTAHAAKLPLVGIANVAGNFSLPDAAHFKTAVPRDVAVPDVTGSGWYSLAVGASDNPGAYPIIGLEYFLMDQNLAMMGPGAGSLLRRLALYLFSPAVTSVLQGYGFDQLPPQLMGVRDMVVSALANSGVPQEAAGDGGAGGFKWWYGLLAGLGGAALLAALAAGALLWRRRRRHKELEAQKSADAERARVAASEHSSGDKFSLHPFGTGNTLGSSSSRGTPFNEDGKIRRGTERSPSGELGSAKLSLYAAIPEILRSRSACHELDGLECGPLIGRGSYGKVYKGRWRGGTVAIKIIAHDGSVASQMSALRESLLCKNITHPNVVQTYKVHTVHGDTGSDAGGSGSPNSPVDGKSPVGASGDSAGLAPSVAQSGEPELLETWIVMAFCDQGTLEQAVRQGRFTGNLTAIYLCLLDIAAGMDYLHSLGILHSDLKAANVLLRTVTPSAFDPRGCVCKLADMGCARIVEQGRTHVSTTTYGTVAYMPPEMLQQGKVTKSVDVYSFAMIMIELYTGERLFKGMEAHQLMYLVFSGRRPACDLNAMPPGYSALLQDCWATNPAQRPSFSEMIPRIRDMIKEERAARLLLFLNRGPGLMSAVVASFNKAEPQAAVTYDPVGSLQGIQGFTAQVFDFAVSNVPLTPRQYSAVSRPFLQFPFAVSGIAVTTALPGAKDGSLRLNADTLAKIYMCMVTRWDDPMIAALNPHTSLPAHAIQPVGRIDGSGATSLFSDYLAFSRFWTLGNRTQFAFPSCVMRVQGTPGVITAVQGTPFTIGYSEVGPVRSAGLPVAAIANVAGNFTLPDPAHFSTAIPRDAPVPDVTSAAWYDLDIDDSENASAYPIIGLEYFLMNQDLSAMGAGAGSLLQRLALYLFSPAAIGMLQSYGFDQLPPQMMGVRDKVDAALASSGVPMEAAGGGAGGFRWWYGLLAGLAALALLVAVAAGALLCALRRRRQRLEAHKLVDAEEARVAMSEHSSDDTFAAIGTPSIEEAKRRRGAERSASGDTGSAKLSLYTAIPEILRSRSACIELDGLECGPLIGRGSYGRVYKGRWRGGTVAIKVIAHDGSVASQMSALRESLLCKNITHPNVVQTYKVHTVHADAGSEGCRSPMSPVNGANAPAGSSSDAVSRSASGGALSPSGQHSKVSELLETWIVLAFCDQGTLEQAVRQGRFTGTLAAIYLCLLDIAAGMDYLHSLGILHSDLKAANVLLMTVTPSAFDPRGCVCKVADMGCARIVEQGRTHVSTTTYGTVAYMPPEMLQHGKLNKAVDVYSFAMIMVELYTGERLFKGMEAHQVMYTVFSGRRPACNLDAMPPAFAALLQQCWATDPAARPSFSEIIPRVHMEAWSCTASSACFTGV</sequence>
<keyword evidence="8" id="KW-0472">Membrane</keyword>
<feature type="domain" description="Protein kinase" evidence="10">
    <location>
        <begin position="535"/>
        <end position="842"/>
    </location>
</feature>
<organism evidence="11 12">
    <name type="scientific">Elliptochloris bilobata</name>
    <dbReference type="NCBI Taxonomy" id="381761"/>
    <lineage>
        <taxon>Eukaryota</taxon>
        <taxon>Viridiplantae</taxon>
        <taxon>Chlorophyta</taxon>
        <taxon>core chlorophytes</taxon>
        <taxon>Trebouxiophyceae</taxon>
        <taxon>Trebouxiophyceae incertae sedis</taxon>
        <taxon>Elliptochloris clade</taxon>
        <taxon>Elliptochloris</taxon>
    </lineage>
</organism>
<evidence type="ECO:0000259" key="10">
    <source>
        <dbReference type="PROSITE" id="PS50011"/>
    </source>
</evidence>
<feature type="transmembrane region" description="Helical" evidence="8">
    <location>
        <begin position="1185"/>
        <end position="1211"/>
    </location>
</feature>
<dbReference type="SUPFAM" id="SSF53850">
    <property type="entry name" value="Periplasmic binding protein-like II"/>
    <property type="match status" value="2"/>
</dbReference>
<name>A0AAW1S9I6_9CHLO</name>
<feature type="signal peptide" evidence="9">
    <location>
        <begin position="1"/>
        <end position="37"/>
    </location>
</feature>
<evidence type="ECO:0000256" key="5">
    <source>
        <dbReference type="ARBA" id="ARBA00022840"/>
    </source>
</evidence>
<feature type="compositionally biased region" description="Polar residues" evidence="7">
    <location>
        <begin position="476"/>
        <end position="488"/>
    </location>
</feature>
<feature type="chain" id="PRO_5043777447" description="Protein kinase domain-containing protein" evidence="9">
    <location>
        <begin position="38"/>
        <end position="1620"/>
    </location>
</feature>